<proteinExistence type="predicted"/>
<evidence type="ECO:0000313" key="2">
    <source>
        <dbReference type="Proteomes" id="UP000422108"/>
    </source>
</evidence>
<organism evidence="1 2">
    <name type="scientific">Desulfosarcina ovata subsp. ovata</name>
    <dbReference type="NCBI Taxonomy" id="2752305"/>
    <lineage>
        <taxon>Bacteria</taxon>
        <taxon>Pseudomonadati</taxon>
        <taxon>Thermodesulfobacteriota</taxon>
        <taxon>Desulfobacteria</taxon>
        <taxon>Desulfobacterales</taxon>
        <taxon>Desulfosarcinaceae</taxon>
        <taxon>Desulfosarcina</taxon>
    </lineage>
</organism>
<evidence type="ECO:0000313" key="1">
    <source>
        <dbReference type="EMBL" id="BBO88391.1"/>
    </source>
</evidence>
<dbReference type="Proteomes" id="UP000422108">
    <property type="component" value="Chromosome"/>
</dbReference>
<keyword evidence="2" id="KW-1185">Reference proteome</keyword>
<reference evidence="1 2" key="1">
    <citation type="submission" date="2019-11" db="EMBL/GenBank/DDBJ databases">
        <title>Comparative genomics of hydrocarbon-degrading Desulfosarcina strains.</title>
        <authorList>
            <person name="Watanabe M."/>
            <person name="Kojima H."/>
            <person name="Fukui M."/>
        </authorList>
    </citation>
    <scope>NUCLEOTIDE SEQUENCE [LARGE SCALE GENOMIC DNA]</scope>
    <source>
        <strain evidence="2">oXyS1</strain>
    </source>
</reference>
<sequence>MIERRKHKRYVMPHGTLAILRSDIRGRLLNHEKMSIGEIAMVLYKSESDMIGEVADLSLGGLSFNGTFDWHDDMERVQLDLLMTEQGIYLHNIPYAAVPVCRFPEGSQKKSAMRTNALRFKGLNTKQKDQLQALMAFHVG</sequence>
<dbReference type="AlphaFoldDB" id="A0A5K8A7E5"/>
<gene>
    <name evidence="1" type="ORF">DSCOOX_15710</name>
</gene>
<dbReference type="EMBL" id="AP021879">
    <property type="protein sequence ID" value="BBO88391.1"/>
    <property type="molecule type" value="Genomic_DNA"/>
</dbReference>
<protein>
    <recommendedName>
        <fullName evidence="3">PilZ domain-containing protein</fullName>
    </recommendedName>
</protein>
<dbReference type="RefSeq" id="WP_155309710.1">
    <property type="nucleotide sequence ID" value="NZ_AP021879.1"/>
</dbReference>
<accession>A0A5K8A7E5</accession>
<name>A0A5K8A7E5_9BACT</name>
<evidence type="ECO:0008006" key="3">
    <source>
        <dbReference type="Google" id="ProtNLM"/>
    </source>
</evidence>